<dbReference type="EMBL" id="VIIS01001758">
    <property type="protein sequence ID" value="KAF0293236.1"/>
    <property type="molecule type" value="Genomic_DNA"/>
</dbReference>
<evidence type="ECO:0000256" key="1">
    <source>
        <dbReference type="SAM" id="MobiDB-lite"/>
    </source>
</evidence>
<feature type="compositionally biased region" description="Low complexity" evidence="1">
    <location>
        <begin position="77"/>
        <end position="89"/>
    </location>
</feature>
<evidence type="ECO:0000313" key="3">
    <source>
        <dbReference type="Proteomes" id="UP000440578"/>
    </source>
</evidence>
<reference evidence="2 3" key="1">
    <citation type="submission" date="2019-07" db="EMBL/GenBank/DDBJ databases">
        <title>Draft genome assembly of a fouling barnacle, Amphibalanus amphitrite (Darwin, 1854): The first reference genome for Thecostraca.</title>
        <authorList>
            <person name="Kim W."/>
        </authorList>
    </citation>
    <scope>NUCLEOTIDE SEQUENCE [LARGE SCALE GENOMIC DNA]</scope>
    <source>
        <strain evidence="2">SNU_AA5</strain>
        <tissue evidence="2">Soma without cirri and trophi</tissue>
    </source>
</reference>
<evidence type="ECO:0000313" key="2">
    <source>
        <dbReference type="EMBL" id="KAF0293236.1"/>
    </source>
</evidence>
<sequence>MDTVMGTLLGALRHNFARAAEPMAAPPKKEGQDNDGQVKDGQDKDGQVEDGQVRDGEEDANQRYDPAQDAAEKTYHAGEAAGRAAAEAASSGFTGPRKHDPFKTGGLRVYESDSGTVSVGVGASSDGTDHGVGAGLRLQW</sequence>
<feature type="compositionally biased region" description="Basic and acidic residues" evidence="1">
    <location>
        <begin position="27"/>
        <end position="55"/>
    </location>
</feature>
<feature type="region of interest" description="Disordered" evidence="1">
    <location>
        <begin position="120"/>
        <end position="140"/>
    </location>
</feature>
<accession>A0A6A4VFL7</accession>
<dbReference type="Proteomes" id="UP000440578">
    <property type="component" value="Unassembled WGS sequence"/>
</dbReference>
<gene>
    <name evidence="2" type="ORF">FJT64_008872</name>
</gene>
<name>A0A6A4VFL7_AMPAM</name>
<dbReference type="AlphaFoldDB" id="A0A6A4VFL7"/>
<comment type="caution">
    <text evidence="2">The sequence shown here is derived from an EMBL/GenBank/DDBJ whole genome shotgun (WGS) entry which is preliminary data.</text>
</comment>
<proteinExistence type="predicted"/>
<protein>
    <submittedName>
        <fullName evidence="2">Uncharacterized protein</fullName>
    </submittedName>
</protein>
<feature type="region of interest" description="Disordered" evidence="1">
    <location>
        <begin position="18"/>
        <end position="105"/>
    </location>
</feature>
<keyword evidence="3" id="KW-1185">Reference proteome</keyword>
<organism evidence="2 3">
    <name type="scientific">Amphibalanus amphitrite</name>
    <name type="common">Striped barnacle</name>
    <name type="synonym">Balanus amphitrite</name>
    <dbReference type="NCBI Taxonomy" id="1232801"/>
    <lineage>
        <taxon>Eukaryota</taxon>
        <taxon>Metazoa</taxon>
        <taxon>Ecdysozoa</taxon>
        <taxon>Arthropoda</taxon>
        <taxon>Crustacea</taxon>
        <taxon>Multicrustacea</taxon>
        <taxon>Cirripedia</taxon>
        <taxon>Thoracica</taxon>
        <taxon>Thoracicalcarea</taxon>
        <taxon>Balanomorpha</taxon>
        <taxon>Balanoidea</taxon>
        <taxon>Balanidae</taxon>
        <taxon>Amphibalaninae</taxon>
        <taxon>Amphibalanus</taxon>
    </lineage>
</organism>